<feature type="compositionally biased region" description="Polar residues" evidence="1">
    <location>
        <begin position="1"/>
        <end position="14"/>
    </location>
</feature>
<reference evidence="3" key="1">
    <citation type="submission" date="2022-03" db="EMBL/GenBank/DDBJ databases">
        <title>Cryobacterium sp. nov. strain ZS14-85, isolated from Antarctic soil.</title>
        <authorList>
            <person name="Li J."/>
            <person name="Niu G."/>
        </authorList>
    </citation>
    <scope>NUCLEOTIDE SEQUENCE</scope>
    <source>
        <strain evidence="3">ZS14-85</strain>
    </source>
</reference>
<evidence type="ECO:0000313" key="4">
    <source>
        <dbReference type="Proteomes" id="UP001165341"/>
    </source>
</evidence>
<sequence>MTGSRNVDSGTRSEGTLDSRYGRAPDRRLRDRRSLWITSGVFAVVLVGWVVWAGLGGSQPLLETRDIRNVVQDGRNVTVTFEASIPVGASASCAVEALNQSFAVVGWKVIDLPPSDQYSRTFTEQLLTSEPATTGLIYRCWLT</sequence>
<dbReference type="EMBL" id="JALGAR010000005">
    <property type="protein sequence ID" value="MCI4659342.1"/>
    <property type="molecule type" value="Genomic_DNA"/>
</dbReference>
<protein>
    <submittedName>
        <fullName evidence="3">DUF4307 domain-containing protein</fullName>
    </submittedName>
</protein>
<keyword evidence="2" id="KW-0472">Membrane</keyword>
<proteinExistence type="predicted"/>
<evidence type="ECO:0000256" key="2">
    <source>
        <dbReference type="SAM" id="Phobius"/>
    </source>
</evidence>
<feature type="region of interest" description="Disordered" evidence="1">
    <location>
        <begin position="1"/>
        <end position="22"/>
    </location>
</feature>
<comment type="caution">
    <text evidence="3">The sequence shown here is derived from an EMBL/GenBank/DDBJ whole genome shotgun (WGS) entry which is preliminary data.</text>
</comment>
<accession>A0AA41QX34</accession>
<gene>
    <name evidence="3" type="ORF">MQH31_16170</name>
</gene>
<dbReference type="RefSeq" id="WP_243012882.1">
    <property type="nucleotide sequence ID" value="NZ_JALGAR010000005.1"/>
</dbReference>
<keyword evidence="2" id="KW-1133">Transmembrane helix</keyword>
<keyword evidence="2" id="KW-0812">Transmembrane</keyword>
<evidence type="ECO:0000313" key="3">
    <source>
        <dbReference type="EMBL" id="MCI4659342.1"/>
    </source>
</evidence>
<dbReference type="Proteomes" id="UP001165341">
    <property type="component" value="Unassembled WGS sequence"/>
</dbReference>
<feature type="transmembrane region" description="Helical" evidence="2">
    <location>
        <begin position="35"/>
        <end position="55"/>
    </location>
</feature>
<dbReference type="InterPro" id="IPR025443">
    <property type="entry name" value="DUF4307"/>
</dbReference>
<organism evidence="3 4">
    <name type="scientific">Cryobacterium zhongshanensis</name>
    <dbReference type="NCBI Taxonomy" id="2928153"/>
    <lineage>
        <taxon>Bacteria</taxon>
        <taxon>Bacillati</taxon>
        <taxon>Actinomycetota</taxon>
        <taxon>Actinomycetes</taxon>
        <taxon>Micrococcales</taxon>
        <taxon>Microbacteriaceae</taxon>
        <taxon>Cryobacterium</taxon>
    </lineage>
</organism>
<dbReference type="AlphaFoldDB" id="A0AA41QX34"/>
<evidence type="ECO:0000256" key="1">
    <source>
        <dbReference type="SAM" id="MobiDB-lite"/>
    </source>
</evidence>
<keyword evidence="4" id="KW-1185">Reference proteome</keyword>
<name>A0AA41QX34_9MICO</name>
<dbReference type="Pfam" id="PF14155">
    <property type="entry name" value="DUF4307"/>
    <property type="match status" value="1"/>
</dbReference>